<dbReference type="PANTHER" id="PTHR30213:SF0">
    <property type="entry name" value="UPF0761 MEMBRANE PROTEIN YIHY"/>
    <property type="match status" value="1"/>
</dbReference>
<evidence type="ECO:0000256" key="1">
    <source>
        <dbReference type="ARBA" id="ARBA00004651"/>
    </source>
</evidence>
<sequence>MKTPQFISKIKEFLESTPVPAFGISFAEFFRIYSGGISDIKIGKMAAGISWAFFMSLFPLILFLLSLLPYLPHYEELQEYILTVLLSNILPENVYGQVRSYIVETFIPNIENLSPLTVLFSLIFATNGTHQLVDGFNHNQVRRSFIKDYSVSLLITSLFIAALILSILGIYYAEVVTKLLNSEKNLSWIAENLTAIISFVSFPLFYFLLLSGFYWLGTERIHRWVHALPGALLTTVLFMLVTYLFAIFLKNFARYNVLYGSIGTMIALMVWVNLNIIIILLGNELNLSVRKMKNTKVKIEHSDPATPEP</sequence>
<proteinExistence type="predicted"/>
<dbReference type="PANTHER" id="PTHR30213">
    <property type="entry name" value="INNER MEMBRANE PROTEIN YHJD"/>
    <property type="match status" value="1"/>
</dbReference>
<keyword evidence="5 6" id="KW-0472">Membrane</keyword>
<dbReference type="Proteomes" id="UP000593605">
    <property type="component" value="Chromosome"/>
</dbReference>
<keyword evidence="2" id="KW-1003">Cell membrane</keyword>
<dbReference type="NCBIfam" id="TIGR00765">
    <property type="entry name" value="yihY_not_rbn"/>
    <property type="match status" value="1"/>
</dbReference>
<keyword evidence="3 6" id="KW-0812">Transmembrane</keyword>
<protein>
    <submittedName>
        <fullName evidence="7">YihY/virulence factor BrkB family protein</fullName>
    </submittedName>
</protein>
<reference evidence="7 8" key="1">
    <citation type="submission" date="2020-10" db="EMBL/GenBank/DDBJ databases">
        <title>Complete genome of Cruoricapor ignavus strain M1214 isolated from the blood culture of a febrile patient.</title>
        <authorList>
            <person name="Guglielmino C.J.D."/>
        </authorList>
    </citation>
    <scope>NUCLEOTIDE SEQUENCE [LARGE SCALE GENOMIC DNA]</scope>
    <source>
        <strain evidence="7 8">M1214</strain>
    </source>
</reference>
<feature type="transmembrane region" description="Helical" evidence="6">
    <location>
        <begin position="193"/>
        <end position="216"/>
    </location>
</feature>
<comment type="subcellular location">
    <subcellularLocation>
        <location evidence="1">Cell membrane</location>
        <topology evidence="1">Multi-pass membrane protein</topology>
    </subcellularLocation>
</comment>
<dbReference type="Pfam" id="PF03631">
    <property type="entry name" value="Virul_fac_BrkB"/>
    <property type="match status" value="1"/>
</dbReference>
<feature type="transmembrane region" description="Helical" evidence="6">
    <location>
        <begin position="228"/>
        <end position="249"/>
    </location>
</feature>
<feature type="transmembrane region" description="Helical" evidence="6">
    <location>
        <begin position="51"/>
        <end position="71"/>
    </location>
</feature>
<name>A0A7M1T2M9_9FLAO</name>
<dbReference type="AlphaFoldDB" id="A0A7M1T2M9"/>
<dbReference type="GO" id="GO:0005886">
    <property type="term" value="C:plasma membrane"/>
    <property type="evidence" value="ECO:0007669"/>
    <property type="project" value="UniProtKB-SubCell"/>
</dbReference>
<evidence type="ECO:0000256" key="5">
    <source>
        <dbReference type="ARBA" id="ARBA00023136"/>
    </source>
</evidence>
<accession>A0A7M1T2M9</accession>
<organism evidence="7 8">
    <name type="scientific">Cruoricaptor ignavus</name>
    <dbReference type="NCBI Taxonomy" id="1118202"/>
    <lineage>
        <taxon>Bacteria</taxon>
        <taxon>Pseudomonadati</taxon>
        <taxon>Bacteroidota</taxon>
        <taxon>Flavobacteriia</taxon>
        <taxon>Flavobacteriales</taxon>
        <taxon>Weeksellaceae</taxon>
        <taxon>Cruoricaptor</taxon>
    </lineage>
</organism>
<keyword evidence="4 6" id="KW-1133">Transmembrane helix</keyword>
<feature type="transmembrane region" description="Helical" evidence="6">
    <location>
        <begin position="261"/>
        <end position="282"/>
    </location>
</feature>
<evidence type="ECO:0000256" key="3">
    <source>
        <dbReference type="ARBA" id="ARBA00022692"/>
    </source>
</evidence>
<gene>
    <name evidence="7" type="ORF">IMZ16_01340</name>
</gene>
<evidence type="ECO:0000256" key="2">
    <source>
        <dbReference type="ARBA" id="ARBA00022475"/>
    </source>
</evidence>
<dbReference type="InterPro" id="IPR017039">
    <property type="entry name" value="Virul_fac_BrkB"/>
</dbReference>
<feature type="transmembrane region" description="Helical" evidence="6">
    <location>
        <begin position="153"/>
        <end position="173"/>
    </location>
</feature>
<evidence type="ECO:0000313" key="8">
    <source>
        <dbReference type="Proteomes" id="UP000593605"/>
    </source>
</evidence>
<evidence type="ECO:0000256" key="4">
    <source>
        <dbReference type="ARBA" id="ARBA00022989"/>
    </source>
</evidence>
<dbReference type="KEGG" id="civ:IMZ16_01340"/>
<dbReference type="PIRSF" id="PIRSF035875">
    <property type="entry name" value="RNase_BN"/>
    <property type="match status" value="1"/>
</dbReference>
<evidence type="ECO:0000313" key="7">
    <source>
        <dbReference type="EMBL" id="QOR74118.1"/>
    </source>
</evidence>
<evidence type="ECO:0000256" key="6">
    <source>
        <dbReference type="SAM" id="Phobius"/>
    </source>
</evidence>
<dbReference type="EMBL" id="CP063145">
    <property type="protein sequence ID" value="QOR74118.1"/>
    <property type="molecule type" value="Genomic_DNA"/>
</dbReference>